<gene>
    <name evidence="2" type="ORF">Sradi_0719200</name>
</gene>
<comment type="caution">
    <text evidence="2">The sequence shown here is derived from an EMBL/GenBank/DDBJ whole genome shotgun (WGS) entry which is preliminary data.</text>
</comment>
<dbReference type="AlphaFoldDB" id="A0AAW2VN73"/>
<keyword evidence="1" id="KW-0812">Transmembrane</keyword>
<evidence type="ECO:0000256" key="1">
    <source>
        <dbReference type="SAM" id="Phobius"/>
    </source>
</evidence>
<protein>
    <submittedName>
        <fullName evidence="2">Uncharacterized protein</fullName>
    </submittedName>
</protein>
<keyword evidence="1" id="KW-0472">Membrane</keyword>
<evidence type="ECO:0000313" key="2">
    <source>
        <dbReference type="EMBL" id="KAL0430932.1"/>
    </source>
</evidence>
<proteinExistence type="predicted"/>
<name>A0AAW2VN73_SESRA</name>
<sequence length="70" mass="6973">MSSSSGTRGPVGGYDGSLLEALDSDGPTVVALACINFIVPIMSIIIDSNRTILSSMSVHGSGCGDGNGDV</sequence>
<dbReference type="EMBL" id="JACGWJ010000003">
    <property type="protein sequence ID" value="KAL0430932.1"/>
    <property type="molecule type" value="Genomic_DNA"/>
</dbReference>
<keyword evidence="1" id="KW-1133">Transmembrane helix</keyword>
<reference evidence="2" key="2">
    <citation type="journal article" date="2024" name="Plant">
        <title>Genomic evolution and insights into agronomic trait innovations of Sesamum species.</title>
        <authorList>
            <person name="Miao H."/>
            <person name="Wang L."/>
            <person name="Qu L."/>
            <person name="Liu H."/>
            <person name="Sun Y."/>
            <person name="Le M."/>
            <person name="Wang Q."/>
            <person name="Wei S."/>
            <person name="Zheng Y."/>
            <person name="Lin W."/>
            <person name="Duan Y."/>
            <person name="Cao H."/>
            <person name="Xiong S."/>
            <person name="Wang X."/>
            <person name="Wei L."/>
            <person name="Li C."/>
            <person name="Ma Q."/>
            <person name="Ju M."/>
            <person name="Zhao R."/>
            <person name="Li G."/>
            <person name="Mu C."/>
            <person name="Tian Q."/>
            <person name="Mei H."/>
            <person name="Zhang T."/>
            <person name="Gao T."/>
            <person name="Zhang H."/>
        </authorList>
    </citation>
    <scope>NUCLEOTIDE SEQUENCE</scope>
    <source>
        <strain evidence="2">G02</strain>
    </source>
</reference>
<accession>A0AAW2VN73</accession>
<reference evidence="2" key="1">
    <citation type="submission" date="2020-06" db="EMBL/GenBank/DDBJ databases">
        <authorList>
            <person name="Li T."/>
            <person name="Hu X."/>
            <person name="Zhang T."/>
            <person name="Song X."/>
            <person name="Zhang H."/>
            <person name="Dai N."/>
            <person name="Sheng W."/>
            <person name="Hou X."/>
            <person name="Wei L."/>
        </authorList>
    </citation>
    <scope>NUCLEOTIDE SEQUENCE</scope>
    <source>
        <strain evidence="2">G02</strain>
        <tissue evidence="2">Leaf</tissue>
    </source>
</reference>
<organism evidence="2">
    <name type="scientific">Sesamum radiatum</name>
    <name type="common">Black benniseed</name>
    <dbReference type="NCBI Taxonomy" id="300843"/>
    <lineage>
        <taxon>Eukaryota</taxon>
        <taxon>Viridiplantae</taxon>
        <taxon>Streptophyta</taxon>
        <taxon>Embryophyta</taxon>
        <taxon>Tracheophyta</taxon>
        <taxon>Spermatophyta</taxon>
        <taxon>Magnoliopsida</taxon>
        <taxon>eudicotyledons</taxon>
        <taxon>Gunneridae</taxon>
        <taxon>Pentapetalae</taxon>
        <taxon>asterids</taxon>
        <taxon>lamiids</taxon>
        <taxon>Lamiales</taxon>
        <taxon>Pedaliaceae</taxon>
        <taxon>Sesamum</taxon>
    </lineage>
</organism>
<feature type="transmembrane region" description="Helical" evidence="1">
    <location>
        <begin position="28"/>
        <end position="46"/>
    </location>
</feature>